<dbReference type="RefSeq" id="XP_040757775.1">
    <property type="nucleotide sequence ID" value="XM_040903026.1"/>
</dbReference>
<evidence type="ECO:0000313" key="2">
    <source>
        <dbReference type="EMBL" id="KZT00035.1"/>
    </source>
</evidence>
<gene>
    <name evidence="2" type="ORF">LAESUDRAFT_577915</name>
</gene>
<name>A0A165B181_9APHY</name>
<dbReference type="GeneID" id="63820057"/>
<dbReference type="EMBL" id="KV427700">
    <property type="protein sequence ID" value="KZT00035.1"/>
    <property type="molecule type" value="Genomic_DNA"/>
</dbReference>
<reference evidence="2 3" key="1">
    <citation type="journal article" date="2016" name="Mol. Biol. Evol.">
        <title>Comparative Genomics of Early-Diverging Mushroom-Forming Fungi Provides Insights into the Origins of Lignocellulose Decay Capabilities.</title>
        <authorList>
            <person name="Nagy L.G."/>
            <person name="Riley R."/>
            <person name="Tritt A."/>
            <person name="Adam C."/>
            <person name="Daum C."/>
            <person name="Floudas D."/>
            <person name="Sun H."/>
            <person name="Yadav J.S."/>
            <person name="Pangilinan J."/>
            <person name="Larsson K.H."/>
            <person name="Matsuura K."/>
            <person name="Barry K."/>
            <person name="Labutti K."/>
            <person name="Kuo R."/>
            <person name="Ohm R.A."/>
            <person name="Bhattacharya S.S."/>
            <person name="Shirouzu T."/>
            <person name="Yoshinaga Y."/>
            <person name="Martin F.M."/>
            <person name="Grigoriev I.V."/>
            <person name="Hibbett D.S."/>
        </authorList>
    </citation>
    <scope>NUCLEOTIDE SEQUENCE [LARGE SCALE GENOMIC DNA]</scope>
    <source>
        <strain evidence="2 3">93-53</strain>
    </source>
</reference>
<dbReference type="InParanoid" id="A0A165B181"/>
<dbReference type="AlphaFoldDB" id="A0A165B181"/>
<evidence type="ECO:0000313" key="3">
    <source>
        <dbReference type="Proteomes" id="UP000076871"/>
    </source>
</evidence>
<accession>A0A165B181</accession>
<organism evidence="2 3">
    <name type="scientific">Laetiporus sulphureus 93-53</name>
    <dbReference type="NCBI Taxonomy" id="1314785"/>
    <lineage>
        <taxon>Eukaryota</taxon>
        <taxon>Fungi</taxon>
        <taxon>Dikarya</taxon>
        <taxon>Basidiomycota</taxon>
        <taxon>Agaricomycotina</taxon>
        <taxon>Agaricomycetes</taxon>
        <taxon>Polyporales</taxon>
        <taxon>Laetiporus</taxon>
    </lineage>
</organism>
<sequence length="106" mass="11693">MPSSTTTHRLQCTCLRDRSTTSSDVCFSSSRRQCQTMRSQPDGADEQMTLRRSQRGTDRCRTQRMPSLRRVPAERAALPLPTRISACAKLMAMAGATAENQLAGTS</sequence>
<proteinExistence type="predicted"/>
<keyword evidence="3" id="KW-1185">Reference proteome</keyword>
<dbReference type="Proteomes" id="UP000076871">
    <property type="component" value="Unassembled WGS sequence"/>
</dbReference>
<evidence type="ECO:0000256" key="1">
    <source>
        <dbReference type="SAM" id="MobiDB-lite"/>
    </source>
</evidence>
<protein>
    <submittedName>
        <fullName evidence="2">Uncharacterized protein</fullName>
    </submittedName>
</protein>
<feature type="region of interest" description="Disordered" evidence="1">
    <location>
        <begin position="36"/>
        <end position="62"/>
    </location>
</feature>